<reference evidence="3 5" key="1">
    <citation type="journal article" date="2011" name="Science">
        <title>Comparative functional genomics of the fission yeasts.</title>
        <authorList>
            <person name="Rhind N."/>
            <person name="Chen Z."/>
            <person name="Yassour M."/>
            <person name="Thompson D.A."/>
            <person name="Haas B.J."/>
            <person name="Habib N."/>
            <person name="Wapinski I."/>
            <person name="Roy S."/>
            <person name="Lin M.F."/>
            <person name="Heiman D.I."/>
            <person name="Young S.K."/>
            <person name="Furuya K."/>
            <person name="Guo Y."/>
            <person name="Pidoux A."/>
            <person name="Chen H.M."/>
            <person name="Robbertse B."/>
            <person name="Goldberg J.M."/>
            <person name="Aoki K."/>
            <person name="Bayne E.H."/>
            <person name="Berlin A.M."/>
            <person name="Desjardins C.A."/>
            <person name="Dobbs E."/>
            <person name="Dukaj L."/>
            <person name="Fan L."/>
            <person name="FitzGerald M.G."/>
            <person name="French C."/>
            <person name="Gujja S."/>
            <person name="Hansen K."/>
            <person name="Keifenheim D."/>
            <person name="Levin J.Z."/>
            <person name="Mosher R.A."/>
            <person name="Mueller C.A."/>
            <person name="Pfiffner J."/>
            <person name="Priest M."/>
            <person name="Russ C."/>
            <person name="Smialowska A."/>
            <person name="Swoboda P."/>
            <person name="Sykes S.M."/>
            <person name="Vaughn M."/>
            <person name="Vengrova S."/>
            <person name="Yoder R."/>
            <person name="Zeng Q."/>
            <person name="Allshire R."/>
            <person name="Baulcombe D."/>
            <person name="Birren B.W."/>
            <person name="Brown W."/>
            <person name="Ekwall K."/>
            <person name="Kellis M."/>
            <person name="Leatherwood J."/>
            <person name="Levin H."/>
            <person name="Margalit H."/>
            <person name="Martienssen R."/>
            <person name="Nieduszynski C.A."/>
            <person name="Spatafora J.W."/>
            <person name="Friedman N."/>
            <person name="Dalgaard J.Z."/>
            <person name="Baumann P."/>
            <person name="Niki H."/>
            <person name="Regev A."/>
            <person name="Nusbaum C."/>
        </authorList>
    </citation>
    <scope>NUCLEOTIDE SEQUENCE [LARGE SCALE GENOMIC DNA]</scope>
    <source>
        <strain evidence="5">yFS275 / FY16936</strain>
    </source>
</reference>
<evidence type="ECO:0000313" key="5">
    <source>
        <dbReference type="Proteomes" id="UP000001744"/>
    </source>
</evidence>
<proteinExistence type="predicted"/>
<evidence type="ECO:0000259" key="2">
    <source>
        <dbReference type="Pfam" id="PF17114"/>
    </source>
</evidence>
<evidence type="ECO:0000313" key="4">
    <source>
        <dbReference type="JaponicusDB" id="SJAG_01889"/>
    </source>
</evidence>
<dbReference type="OrthoDB" id="5377864at2759"/>
<dbReference type="VEuPathDB" id="FungiDB:SJAG_01889"/>
<dbReference type="STRING" id="402676.B6JZ65"/>
<dbReference type="HOGENOM" id="CLU_655798_0_0_1"/>
<protein>
    <recommendedName>
        <fullName evidence="2">Gef2/Nod1 domain-containing protein</fullName>
    </recommendedName>
</protein>
<dbReference type="JaponicusDB" id="SJAG_01889">
    <property type="gene designation" value="nod1"/>
</dbReference>
<dbReference type="EMBL" id="KE651168">
    <property type="protein sequence ID" value="EEB06833.1"/>
    <property type="molecule type" value="Genomic_DNA"/>
</dbReference>
<keyword evidence="1" id="KW-0175">Coiled coil</keyword>
<gene>
    <name evidence="4" type="primary">nod1</name>
    <name evidence="3" type="ORF">SJAG_01889</name>
</gene>
<keyword evidence="5" id="KW-1185">Reference proteome</keyword>
<dbReference type="OMA" id="RYEAAFY"/>
<feature type="domain" description="Gef2/Nod1" evidence="2">
    <location>
        <begin position="39"/>
        <end position="185"/>
    </location>
</feature>
<dbReference type="GeneID" id="7048070"/>
<dbReference type="Proteomes" id="UP000001744">
    <property type="component" value="Unassembled WGS sequence"/>
</dbReference>
<feature type="coiled-coil region" evidence="1">
    <location>
        <begin position="336"/>
        <end position="363"/>
    </location>
</feature>
<dbReference type="Pfam" id="PF17114">
    <property type="entry name" value="Nod1"/>
    <property type="match status" value="1"/>
</dbReference>
<accession>B6JZ65</accession>
<dbReference type="RefSeq" id="XP_002173126.1">
    <property type="nucleotide sequence ID" value="XM_002173090.1"/>
</dbReference>
<evidence type="ECO:0000313" key="3">
    <source>
        <dbReference type="EMBL" id="EEB06833.1"/>
    </source>
</evidence>
<dbReference type="AlphaFoldDB" id="B6JZ65"/>
<name>B6JZ65_SCHJY</name>
<sequence>MDSCTTVVEKLSAYRYAFGARKNIQDVLANFSESEKDQMMAVSEEVDKSSENVKALLQNLPVKILFGSFLFFVKDKAHAHAGHVLSEKLCNEFLSLPLDLNNKSLFSRNVEIIQTLTEELPPGVFSLLQAFFTTVQEVYQKLDGDYQENIQFFASISAVVCPRKCVHKMYPIVEFISIATPYLWKGLSKKVSSDTDFHSARSRFADQLNNPLPRDSKSLPNNIHLHITQPSPAPSGDFNAPPVPAHAISLSSTSDVRSVVSSMYTSCRSSVYSADRTNSRVDTAMNEYSTDEDTQVLMSSSLLDIPELNLGSTTLTRHSSRSSHSSGPAYVSIDQYNVLKEELKNLRCKLHVAAQDYKESREEIDALYETVDEEAAAFKRFWAAEKEKLQQEKMTILQLVYEKENKLNQSELVQS</sequence>
<organism evidence="3 5">
    <name type="scientific">Schizosaccharomyces japonicus (strain yFS275 / FY16936)</name>
    <name type="common">Fission yeast</name>
    <dbReference type="NCBI Taxonomy" id="402676"/>
    <lineage>
        <taxon>Eukaryota</taxon>
        <taxon>Fungi</taxon>
        <taxon>Dikarya</taxon>
        <taxon>Ascomycota</taxon>
        <taxon>Taphrinomycotina</taxon>
        <taxon>Schizosaccharomycetes</taxon>
        <taxon>Schizosaccharomycetales</taxon>
        <taxon>Schizosaccharomycetaceae</taxon>
        <taxon>Schizosaccharomyces</taxon>
    </lineage>
</organism>
<evidence type="ECO:0000256" key="1">
    <source>
        <dbReference type="SAM" id="Coils"/>
    </source>
</evidence>
<dbReference type="InterPro" id="IPR032634">
    <property type="entry name" value="Gef2/Nod1_dom"/>
</dbReference>